<evidence type="ECO:0000256" key="2">
    <source>
        <dbReference type="ARBA" id="ARBA00012621"/>
    </source>
</evidence>
<accession>C9QDI0</accession>
<dbReference type="eggNOG" id="COG1519">
    <property type="taxonomic scope" value="Bacteria"/>
</dbReference>
<keyword evidence="9" id="KW-0472">Membrane</keyword>
<keyword evidence="9" id="KW-1133">Transmembrane helix</keyword>
<evidence type="ECO:0000256" key="3">
    <source>
        <dbReference type="ARBA" id="ARBA00019077"/>
    </source>
</evidence>
<proteinExistence type="inferred from homology"/>
<dbReference type="EMBL" id="AFWH01000014">
    <property type="protein sequence ID" value="EGU52143.1"/>
    <property type="molecule type" value="Genomic_DNA"/>
</dbReference>
<dbReference type="OrthoDB" id="9789797at2"/>
<dbReference type="InterPro" id="IPR007507">
    <property type="entry name" value="Glycos_transf_N"/>
</dbReference>
<dbReference type="Pfam" id="PF04413">
    <property type="entry name" value="Glycos_transf_N"/>
    <property type="match status" value="1"/>
</dbReference>
<dbReference type="SUPFAM" id="SSF53756">
    <property type="entry name" value="UDP-Glycosyltransferase/glycogen phosphorylase"/>
    <property type="match status" value="1"/>
</dbReference>
<dbReference type="GO" id="GO:0009245">
    <property type="term" value="P:lipid A biosynthetic process"/>
    <property type="evidence" value="ECO:0007669"/>
    <property type="project" value="TreeGrafter"/>
</dbReference>
<dbReference type="EC" id="2.4.99.12" evidence="2 9"/>
<dbReference type="UniPathway" id="UPA00958"/>
<keyword evidence="9" id="KW-1003">Cell membrane</keyword>
<reference evidence="11 14" key="1">
    <citation type="submission" date="2009-10" db="EMBL/GenBank/DDBJ databases">
        <authorList>
            <consortium name="Los Alamos National Laboratory (LANL)"/>
            <consortium name="National Microbial Pathogen Data Resource (NMPDR)"/>
            <person name="Munk A.C."/>
            <person name="Chertkov O."/>
            <person name="Tapia R."/>
            <person name="Green L."/>
            <person name="Rogers Y."/>
            <person name="Detter J.C."/>
            <person name="Bruce D."/>
            <person name="Brettin T.S."/>
            <person name="Colwell R.R."/>
            <person name="Huq A."/>
            <person name="Grim C.J."/>
            <person name="Hasan N.A."/>
            <person name="Bartels D."/>
            <person name="Vonstein V."/>
        </authorList>
    </citation>
    <scope>NUCLEOTIDE SEQUENCE [LARGE SCALE GENOMIC DNA]</scope>
    <source>
        <strain evidence="11 14">CIP 102891</strain>
    </source>
</reference>
<evidence type="ECO:0000256" key="4">
    <source>
        <dbReference type="ARBA" id="ARBA00022679"/>
    </source>
</evidence>
<gene>
    <name evidence="11" type="ORF">VIA_000545</name>
    <name evidence="12" type="ORF">VIOR3934_06559</name>
</gene>
<sequence length="431" mass="47858">MTVLVRLAYTLLLACVSPLLLWGLYRSKPNKPKFGQRWKEHFGFTPKLDTQKKGVIWVHAVSVGEVLASKGLVNRLAEQYPGKQLLVTTTTSTGAEQVSKLGNHTTHRYMPIDFSWCVRKFLNAIKPEAMLIIETELWPNTIHTVASHNVPMVLVNGRLSQKSFSNYRKLSLLITPILQKLSIIMTVHGDDAERFRQLGISSNKVIDTGSIKYDVTVDEEAYHQGQELKLQFGDNRKVLVAASTHLGEDEQILSAFKSAKLEHPELLLVLVPRHPERFDSVAELVKNQQLSLVRRSSGSLERLPEGTDVYLGDTMGEMIKFLAASELVFMGGSLIGDKVGGHNFIEPAMLSKLTITGPSYYNFADLAQKLVAEGALEVVEDEEQLSSKVIECLSSPKKLEQGGRAALSIVEQNQGALQRSVDIINRVIESS</sequence>
<dbReference type="GO" id="GO:0043842">
    <property type="term" value="F:Kdo transferase activity"/>
    <property type="evidence" value="ECO:0007669"/>
    <property type="project" value="UniProtKB-EC"/>
</dbReference>
<reference evidence="12" key="2">
    <citation type="submission" date="2011-08" db="EMBL/GenBank/DDBJ databases">
        <authorList>
            <person name="Hoffman M."/>
            <person name="Strain E.A."/>
            <person name="Brown E."/>
            <person name="Allard M.W."/>
        </authorList>
    </citation>
    <scope>NUCLEOTIDE SEQUENCE</scope>
    <source>
        <strain evidence="12">CIP 102891</strain>
    </source>
</reference>
<evidence type="ECO:0000256" key="9">
    <source>
        <dbReference type="RuleBase" id="RU365103"/>
    </source>
</evidence>
<keyword evidence="14" id="KW-1185">Reference proteome</keyword>
<evidence type="ECO:0000256" key="8">
    <source>
        <dbReference type="PIRSR" id="PIRSR639901-2"/>
    </source>
</evidence>
<dbReference type="GO" id="GO:0009244">
    <property type="term" value="P:lipopolysaccharide core region biosynthetic process"/>
    <property type="evidence" value="ECO:0007669"/>
    <property type="project" value="UniProtKB-UniRule"/>
</dbReference>
<dbReference type="EMBL" id="ACZV01000003">
    <property type="protein sequence ID" value="EEX95082.1"/>
    <property type="molecule type" value="Genomic_DNA"/>
</dbReference>
<comment type="pathway">
    <text evidence="1 9">Bacterial outer membrane biogenesis; LPS core biosynthesis.</text>
</comment>
<evidence type="ECO:0000256" key="5">
    <source>
        <dbReference type="ARBA" id="ARBA00031445"/>
    </source>
</evidence>
<comment type="catalytic activity">
    <reaction evidence="6 9">
        <text>lipid IVA (E. coli) + CMP-3-deoxy-beta-D-manno-octulosonate = alpha-Kdo-(2-&gt;6)-lipid IVA (E. coli) + CMP + H(+)</text>
        <dbReference type="Rhea" id="RHEA:28066"/>
        <dbReference type="ChEBI" id="CHEBI:15378"/>
        <dbReference type="ChEBI" id="CHEBI:58603"/>
        <dbReference type="ChEBI" id="CHEBI:60364"/>
        <dbReference type="ChEBI" id="CHEBI:60377"/>
        <dbReference type="ChEBI" id="CHEBI:85987"/>
        <dbReference type="EC" id="2.4.99.12"/>
    </reaction>
</comment>
<protein>
    <recommendedName>
        <fullName evidence="3 9">3-deoxy-D-manno-octulosonic acid transferase</fullName>
        <shortName evidence="9">Kdo transferase</shortName>
        <ecNumber evidence="2 9">2.4.99.12</ecNumber>
    </recommendedName>
    <alternativeName>
        <fullName evidence="5 9">Lipid IV(A) 3-deoxy-D-manno-octulosonic acid transferase</fullName>
    </alternativeName>
</protein>
<evidence type="ECO:0000313" key="14">
    <source>
        <dbReference type="Proteomes" id="UP000003515"/>
    </source>
</evidence>
<feature type="site" description="Transition state stabilizer" evidence="8">
    <location>
        <position position="212"/>
    </location>
</feature>
<dbReference type="PANTHER" id="PTHR42755:SF1">
    <property type="entry name" value="3-DEOXY-D-MANNO-OCTULOSONIC ACID TRANSFERASE, MITOCHONDRIAL-RELATED"/>
    <property type="match status" value="1"/>
</dbReference>
<feature type="active site" description="Proton acceptor" evidence="7">
    <location>
        <position position="65"/>
    </location>
</feature>
<evidence type="ECO:0000313" key="12">
    <source>
        <dbReference type="EMBL" id="EGU52143.1"/>
    </source>
</evidence>
<dbReference type="PATRIC" id="fig|675816.5.peg.1108"/>
<evidence type="ECO:0000256" key="7">
    <source>
        <dbReference type="PIRSR" id="PIRSR639901-1"/>
    </source>
</evidence>
<dbReference type="STRING" id="675816.VIA_000545"/>
<evidence type="ECO:0000313" key="13">
    <source>
        <dbReference type="Proteomes" id="UP000002817"/>
    </source>
</evidence>
<name>C9QDI0_VIBOR</name>
<dbReference type="Proteomes" id="UP000003515">
    <property type="component" value="Unassembled WGS sequence"/>
</dbReference>
<comment type="function">
    <text evidence="9">Involved in lipopolysaccharide (LPS) biosynthesis. Catalyzes the transfer of 3-deoxy-D-manno-octulosonate (Kdo) residue(s) from CMP-Kdo to lipid IV(A), the tetraacyldisaccharide-1,4'-bisphosphate precursor of lipid A.</text>
</comment>
<dbReference type="Gene3D" id="3.40.50.2000">
    <property type="entry name" value="Glycogen Phosphorylase B"/>
    <property type="match status" value="1"/>
</dbReference>
<keyword evidence="9" id="KW-0812">Transmembrane</keyword>
<dbReference type="InterPro" id="IPR038107">
    <property type="entry name" value="Glycos_transf_N_sf"/>
</dbReference>
<dbReference type="FunFam" id="3.40.50.11720:FF:000001">
    <property type="entry name" value="3-deoxy-D-manno-octulosonic acid transferase"/>
    <property type="match status" value="1"/>
</dbReference>
<evidence type="ECO:0000256" key="6">
    <source>
        <dbReference type="ARBA" id="ARBA00049183"/>
    </source>
</evidence>
<comment type="subcellular location">
    <subcellularLocation>
        <location evidence="9">Cell membrane</location>
    </subcellularLocation>
</comment>
<feature type="domain" description="3-deoxy-D-manno-octulosonic-acid transferase N-terminal" evidence="10">
    <location>
        <begin position="36"/>
        <end position="215"/>
    </location>
</feature>
<comment type="caution">
    <text evidence="12">The sequence shown here is derived from an EMBL/GenBank/DDBJ whole genome shotgun (WGS) entry which is preliminary data.</text>
</comment>
<keyword evidence="9" id="KW-0448">Lipopolysaccharide biosynthesis</keyword>
<evidence type="ECO:0000259" key="10">
    <source>
        <dbReference type="Pfam" id="PF04413"/>
    </source>
</evidence>
<comment type="similarity">
    <text evidence="9">Belongs to the glycosyltransferase group 1 family.</text>
</comment>
<feature type="site" description="Transition state stabilizer" evidence="8">
    <location>
        <position position="134"/>
    </location>
</feature>
<reference evidence="12 13" key="3">
    <citation type="journal article" date="2012" name="Int. J. Syst. Evol. Microbiol.">
        <title>Vibrio caribbeanicus sp. nov., isolated from the marine sponge Scleritoderma cyanea.</title>
        <authorList>
            <person name="Hoffmann M."/>
            <person name="Monday S.R."/>
            <person name="Allard M.W."/>
            <person name="Strain E.A."/>
            <person name="Whittaker P."/>
            <person name="Naum M."/>
            <person name="McCarthy P.J."/>
            <person name="Lopez J.V."/>
            <person name="Fischer M."/>
            <person name="Brown E.W."/>
        </authorList>
    </citation>
    <scope>NUCLEOTIDE SEQUENCE [LARGE SCALE GENOMIC DNA]</scope>
    <source>
        <strain evidence="12">CIP 102891</strain>
        <strain evidence="13">CIP 102891 / ATCC 33934</strain>
    </source>
</reference>
<dbReference type="AlphaFoldDB" id="C9QDI0"/>
<dbReference type="RefSeq" id="WP_004410829.1">
    <property type="nucleotide sequence ID" value="NZ_ACZV01000003.1"/>
</dbReference>
<feature type="transmembrane region" description="Helical" evidence="9">
    <location>
        <begin position="6"/>
        <end position="25"/>
    </location>
</feature>
<evidence type="ECO:0000313" key="11">
    <source>
        <dbReference type="EMBL" id="EEX95082.1"/>
    </source>
</evidence>
<evidence type="ECO:0000256" key="1">
    <source>
        <dbReference type="ARBA" id="ARBA00004713"/>
    </source>
</evidence>
<dbReference type="PANTHER" id="PTHR42755">
    <property type="entry name" value="3-DEOXY-MANNO-OCTULOSONATE CYTIDYLYLTRANSFERASE"/>
    <property type="match status" value="1"/>
</dbReference>
<dbReference type="InterPro" id="IPR039901">
    <property type="entry name" value="Kdotransferase"/>
</dbReference>
<organism evidence="12 13">
    <name type="scientific">Vibrio orientalis CIP 102891 = ATCC 33934</name>
    <dbReference type="NCBI Taxonomy" id="675816"/>
    <lineage>
        <taxon>Bacteria</taxon>
        <taxon>Pseudomonadati</taxon>
        <taxon>Pseudomonadota</taxon>
        <taxon>Gammaproteobacteria</taxon>
        <taxon>Vibrionales</taxon>
        <taxon>Vibrionaceae</taxon>
        <taxon>Vibrio</taxon>
        <taxon>Vibrio oreintalis group</taxon>
    </lineage>
</organism>
<dbReference type="NCBIfam" id="NF004388">
    <property type="entry name" value="PRK05749.1-4"/>
    <property type="match status" value="1"/>
</dbReference>
<keyword evidence="4 9" id="KW-0808">Transferase</keyword>
<dbReference type="GO" id="GO:0005886">
    <property type="term" value="C:plasma membrane"/>
    <property type="evidence" value="ECO:0007669"/>
    <property type="project" value="UniProtKB-SubCell"/>
</dbReference>
<dbReference type="Gene3D" id="3.40.50.11720">
    <property type="entry name" value="3-Deoxy-D-manno-octulosonic-acid transferase, N-terminal domain"/>
    <property type="match status" value="1"/>
</dbReference>
<dbReference type="Proteomes" id="UP000002817">
    <property type="component" value="Unassembled WGS sequence"/>
</dbReference>